<dbReference type="PANTHER" id="PTHR45649">
    <property type="entry name" value="AMINO-ACID PERMEASE BAT1"/>
    <property type="match status" value="1"/>
</dbReference>
<dbReference type="Gene3D" id="1.20.1740.10">
    <property type="entry name" value="Amino acid/polyamine transporter I"/>
    <property type="match status" value="1"/>
</dbReference>
<feature type="transmembrane region" description="Helical" evidence="7">
    <location>
        <begin position="131"/>
        <end position="160"/>
    </location>
</feature>
<dbReference type="GO" id="GO:0022857">
    <property type="term" value="F:transmembrane transporter activity"/>
    <property type="evidence" value="ECO:0007669"/>
    <property type="project" value="InterPro"/>
</dbReference>
<evidence type="ECO:0000256" key="5">
    <source>
        <dbReference type="ARBA" id="ARBA00023136"/>
    </source>
</evidence>
<organism evidence="8 9">
    <name type="scientific">Ceraceosorus bombacis</name>
    <dbReference type="NCBI Taxonomy" id="401625"/>
    <lineage>
        <taxon>Eukaryota</taxon>
        <taxon>Fungi</taxon>
        <taxon>Dikarya</taxon>
        <taxon>Basidiomycota</taxon>
        <taxon>Ustilaginomycotina</taxon>
        <taxon>Exobasidiomycetes</taxon>
        <taxon>Ceraceosorales</taxon>
        <taxon>Ceraceosoraceae</taxon>
        <taxon>Ceraceosorus</taxon>
    </lineage>
</organism>
<feature type="transmembrane region" description="Helical" evidence="7">
    <location>
        <begin position="68"/>
        <end position="87"/>
    </location>
</feature>
<feature type="region of interest" description="Disordered" evidence="6">
    <location>
        <begin position="611"/>
        <end position="661"/>
    </location>
</feature>
<feature type="transmembrane region" description="Helical" evidence="7">
    <location>
        <begin position="33"/>
        <end position="56"/>
    </location>
</feature>
<keyword evidence="3 7" id="KW-0812">Transmembrane</keyword>
<evidence type="ECO:0000256" key="2">
    <source>
        <dbReference type="ARBA" id="ARBA00022448"/>
    </source>
</evidence>
<comment type="subcellular location">
    <subcellularLocation>
        <location evidence="1">Membrane</location>
        <topology evidence="1">Multi-pass membrane protein</topology>
    </subcellularLocation>
</comment>
<dbReference type="PANTHER" id="PTHR45649:SF14">
    <property type="entry name" value="GABA PERMEASE"/>
    <property type="match status" value="1"/>
</dbReference>
<reference evidence="9" key="1">
    <citation type="submission" date="2014-09" db="EMBL/GenBank/DDBJ databases">
        <authorList>
            <person name="Sharma Rahul"/>
            <person name="Thines Marco"/>
        </authorList>
    </citation>
    <scope>NUCLEOTIDE SEQUENCE [LARGE SCALE GENOMIC DNA]</scope>
</reference>
<dbReference type="EMBL" id="CCYA01000252">
    <property type="protein sequence ID" value="CEH15133.1"/>
    <property type="molecule type" value="Genomic_DNA"/>
</dbReference>
<evidence type="ECO:0000313" key="9">
    <source>
        <dbReference type="Proteomes" id="UP000054845"/>
    </source>
</evidence>
<keyword evidence="5 7" id="KW-0472">Membrane</keyword>
<feature type="transmembrane region" description="Helical" evidence="7">
    <location>
        <begin position="537"/>
        <end position="559"/>
    </location>
</feature>
<evidence type="ECO:0000256" key="6">
    <source>
        <dbReference type="SAM" id="MobiDB-lite"/>
    </source>
</evidence>
<feature type="compositionally biased region" description="Basic and acidic residues" evidence="6">
    <location>
        <begin position="614"/>
        <end position="638"/>
    </location>
</feature>
<feature type="transmembrane region" description="Helical" evidence="7">
    <location>
        <begin position="246"/>
        <end position="269"/>
    </location>
</feature>
<feature type="transmembrane region" description="Helical" evidence="7">
    <location>
        <begin position="397"/>
        <end position="417"/>
    </location>
</feature>
<dbReference type="Proteomes" id="UP000054845">
    <property type="component" value="Unassembled WGS sequence"/>
</dbReference>
<feature type="region of interest" description="Disordered" evidence="6">
    <location>
        <begin position="1"/>
        <end position="23"/>
    </location>
</feature>
<dbReference type="Pfam" id="PF13520">
    <property type="entry name" value="AA_permease_2"/>
    <property type="match status" value="1"/>
</dbReference>
<keyword evidence="4 7" id="KW-1133">Transmembrane helix</keyword>
<feature type="transmembrane region" description="Helical" evidence="7">
    <location>
        <begin position="172"/>
        <end position="191"/>
    </location>
</feature>
<evidence type="ECO:0000256" key="1">
    <source>
        <dbReference type="ARBA" id="ARBA00004141"/>
    </source>
</evidence>
<protein>
    <submittedName>
        <fullName evidence="8">Choline transporter</fullName>
    </submittedName>
</protein>
<accession>A0A0P1BHM8</accession>
<feature type="transmembrane region" description="Helical" evidence="7">
    <location>
        <begin position="281"/>
        <end position="305"/>
    </location>
</feature>
<feature type="transmembrane region" description="Helical" evidence="7">
    <location>
        <begin position="344"/>
        <end position="364"/>
    </location>
</feature>
<dbReference type="InterPro" id="IPR002293">
    <property type="entry name" value="AA/rel_permease1"/>
</dbReference>
<feature type="transmembrane region" description="Helical" evidence="7">
    <location>
        <begin position="423"/>
        <end position="444"/>
    </location>
</feature>
<feature type="transmembrane region" description="Helical" evidence="7">
    <location>
        <begin position="571"/>
        <end position="590"/>
    </location>
</feature>
<keyword evidence="2" id="KW-0813">Transport</keyword>
<evidence type="ECO:0000256" key="3">
    <source>
        <dbReference type="ARBA" id="ARBA00022692"/>
    </source>
</evidence>
<evidence type="ECO:0000313" key="8">
    <source>
        <dbReference type="EMBL" id="CEH15133.1"/>
    </source>
</evidence>
<sequence>MDATLNTAQAADQTDTLSPRDAQLSQHDHQQRFGLLSIVGLAFAVLNSPTAMSASLSVVLPSGGPVSVIWGLFLSFLGVFSVALSLAELCSAAPTPGGPYHWVWLLSRINDSREDGAAAGRGRTASLRLTYATGWIATAGWICLAATTSSLAGTLIVGAIALNNANYQEQSWHVFLIYVAFAIGAWFVNVFGAKTLDPINRAALIWSLLGVFLILVTTLSVSSPVYQPASFVFGNFANRTGWPDGAAWILGLLQSTFGLVGVDGVSHLVEELPRPHRTAPLAMILAPIIGFLSALAILMTFLFVLRDFDAVVDSSAGPLLEIIYQALGGRDVANPSRAILAGSTALYVLPIISMAFAAIAILCASSRQTQSFAKDRGFPKLFSDHLAKEDERTGTPIWSITFSTAWVIIFGCIFLGSETALNSILSASVVLLQISYILPIALVLTKGRNCIDGIQQRVLLPQSIARSISEVSQDQEKGNFQHKQMASVITAGRESLHLSYRGARHFNLDNVRISSLFSSKKADNVLEKIAKGQQTRWLAIIINVWSIIFSSVTTVFFFFPSELPVSGSNMNYVVVVTSIVVLLSLSSWLMDGRRHYDGPLSADLLSFSPSHLSQDADRQDVRTSDKHDSPKEETKLKEGGGGGGGPTLNGAEPQIRDSNYE</sequence>
<evidence type="ECO:0000256" key="4">
    <source>
        <dbReference type="ARBA" id="ARBA00022989"/>
    </source>
</evidence>
<dbReference type="AlphaFoldDB" id="A0A0P1BHM8"/>
<dbReference type="STRING" id="401625.A0A0P1BHM8"/>
<keyword evidence="9" id="KW-1185">Reference proteome</keyword>
<proteinExistence type="predicted"/>
<dbReference type="OrthoDB" id="3900342at2759"/>
<evidence type="ECO:0000256" key="7">
    <source>
        <dbReference type="SAM" id="Phobius"/>
    </source>
</evidence>
<feature type="transmembrane region" description="Helical" evidence="7">
    <location>
        <begin position="203"/>
        <end position="226"/>
    </location>
</feature>
<name>A0A0P1BHM8_9BASI</name>
<feature type="compositionally biased region" description="Polar residues" evidence="6">
    <location>
        <begin position="1"/>
        <end position="17"/>
    </location>
</feature>
<dbReference type="GO" id="GO:0016020">
    <property type="term" value="C:membrane"/>
    <property type="evidence" value="ECO:0007669"/>
    <property type="project" value="UniProtKB-SubCell"/>
</dbReference>